<name>A0A6A6VHS6_9PLEO</name>
<dbReference type="PRINTS" id="PR00092">
    <property type="entry name" value="TYROSINASE"/>
</dbReference>
<reference evidence="5" key="1">
    <citation type="journal article" date="2020" name="Stud. Mycol.">
        <title>101 Dothideomycetes genomes: a test case for predicting lifestyles and emergence of pathogens.</title>
        <authorList>
            <person name="Haridas S."/>
            <person name="Albert R."/>
            <person name="Binder M."/>
            <person name="Bloem J."/>
            <person name="Labutti K."/>
            <person name="Salamov A."/>
            <person name="Andreopoulos B."/>
            <person name="Baker S."/>
            <person name="Barry K."/>
            <person name="Bills G."/>
            <person name="Bluhm B."/>
            <person name="Cannon C."/>
            <person name="Castanera R."/>
            <person name="Culley D."/>
            <person name="Daum C."/>
            <person name="Ezra D."/>
            <person name="Gonzalez J."/>
            <person name="Henrissat B."/>
            <person name="Kuo A."/>
            <person name="Liang C."/>
            <person name="Lipzen A."/>
            <person name="Lutzoni F."/>
            <person name="Magnuson J."/>
            <person name="Mondo S."/>
            <person name="Nolan M."/>
            <person name="Ohm R."/>
            <person name="Pangilinan J."/>
            <person name="Park H.-J."/>
            <person name="Ramirez L."/>
            <person name="Alfaro M."/>
            <person name="Sun H."/>
            <person name="Tritt A."/>
            <person name="Yoshinaga Y."/>
            <person name="Zwiers L.-H."/>
            <person name="Turgeon B."/>
            <person name="Goodwin S."/>
            <person name="Spatafora J."/>
            <person name="Crous P."/>
            <person name="Grigoriev I."/>
        </authorList>
    </citation>
    <scope>NUCLEOTIDE SEQUENCE</scope>
    <source>
        <strain evidence="5">CBS 119925</strain>
    </source>
</reference>
<dbReference type="Proteomes" id="UP000799440">
    <property type="component" value="Unassembled WGS sequence"/>
</dbReference>
<evidence type="ECO:0000259" key="4">
    <source>
        <dbReference type="PROSITE" id="PS00498"/>
    </source>
</evidence>
<protein>
    <submittedName>
        <fullName evidence="5">Di-copper centre-containing protein</fullName>
    </submittedName>
</protein>
<feature type="chain" id="PRO_5025531185" evidence="3">
    <location>
        <begin position="20"/>
        <end position="404"/>
    </location>
</feature>
<keyword evidence="1" id="KW-0479">Metal-binding</keyword>
<dbReference type="InterPro" id="IPR050316">
    <property type="entry name" value="Tyrosinase/Hemocyanin"/>
</dbReference>
<evidence type="ECO:0000313" key="5">
    <source>
        <dbReference type="EMBL" id="KAF2749693.1"/>
    </source>
</evidence>
<keyword evidence="6" id="KW-1185">Reference proteome</keyword>
<dbReference type="SUPFAM" id="SSF48056">
    <property type="entry name" value="Di-copper centre-containing domain"/>
    <property type="match status" value="1"/>
</dbReference>
<dbReference type="InterPro" id="IPR002227">
    <property type="entry name" value="Tyrosinase_Cu-bd"/>
</dbReference>
<evidence type="ECO:0000256" key="1">
    <source>
        <dbReference type="ARBA" id="ARBA00022723"/>
    </source>
</evidence>
<feature type="signal peptide" evidence="3">
    <location>
        <begin position="1"/>
        <end position="19"/>
    </location>
</feature>
<dbReference type="AlphaFoldDB" id="A0A6A6VHS6"/>
<dbReference type="Gene3D" id="1.10.1280.10">
    <property type="entry name" value="Di-copper center containing domain from catechol oxidase"/>
    <property type="match status" value="2"/>
</dbReference>
<keyword evidence="2" id="KW-0560">Oxidoreductase</keyword>
<feature type="domain" description="Tyrosinase copper-binding" evidence="4">
    <location>
        <begin position="366"/>
        <end position="377"/>
    </location>
</feature>
<dbReference type="PANTHER" id="PTHR11474:SF125">
    <property type="entry name" value="N-ACETYL-6-HYDROXYTRYPTOPHAN OXIDASE IVOB-RELATED"/>
    <property type="match status" value="1"/>
</dbReference>
<gene>
    <name evidence="5" type="ORF">M011DRAFT_274045</name>
</gene>
<accession>A0A6A6VHS6</accession>
<dbReference type="PROSITE" id="PS00498">
    <property type="entry name" value="TYROSINASE_2"/>
    <property type="match status" value="1"/>
</dbReference>
<evidence type="ECO:0000256" key="2">
    <source>
        <dbReference type="ARBA" id="ARBA00023002"/>
    </source>
</evidence>
<keyword evidence="3" id="KW-0732">Signal</keyword>
<dbReference type="EMBL" id="MU006565">
    <property type="protein sequence ID" value="KAF2749693.1"/>
    <property type="molecule type" value="Genomic_DNA"/>
</dbReference>
<dbReference type="InterPro" id="IPR008922">
    <property type="entry name" value="Di-copper_centre_dom_sf"/>
</dbReference>
<dbReference type="GO" id="GO:0046872">
    <property type="term" value="F:metal ion binding"/>
    <property type="evidence" value="ECO:0007669"/>
    <property type="project" value="UniProtKB-KW"/>
</dbReference>
<dbReference type="OrthoDB" id="6132182at2759"/>
<dbReference type="PANTHER" id="PTHR11474">
    <property type="entry name" value="TYROSINASE FAMILY MEMBER"/>
    <property type="match status" value="1"/>
</dbReference>
<proteinExistence type="predicted"/>
<evidence type="ECO:0000313" key="6">
    <source>
        <dbReference type="Proteomes" id="UP000799440"/>
    </source>
</evidence>
<dbReference type="Pfam" id="PF00264">
    <property type="entry name" value="Tyrosinase"/>
    <property type="match status" value="1"/>
</dbReference>
<dbReference type="GO" id="GO:0016491">
    <property type="term" value="F:oxidoreductase activity"/>
    <property type="evidence" value="ECO:0007669"/>
    <property type="project" value="UniProtKB-KW"/>
</dbReference>
<organism evidence="5 6">
    <name type="scientific">Sporormia fimetaria CBS 119925</name>
    <dbReference type="NCBI Taxonomy" id="1340428"/>
    <lineage>
        <taxon>Eukaryota</taxon>
        <taxon>Fungi</taxon>
        <taxon>Dikarya</taxon>
        <taxon>Ascomycota</taxon>
        <taxon>Pezizomycotina</taxon>
        <taxon>Dothideomycetes</taxon>
        <taxon>Pleosporomycetidae</taxon>
        <taxon>Pleosporales</taxon>
        <taxon>Sporormiaceae</taxon>
        <taxon>Sporormia</taxon>
    </lineage>
</organism>
<evidence type="ECO:0000256" key="3">
    <source>
        <dbReference type="SAM" id="SignalP"/>
    </source>
</evidence>
<sequence length="404" mass="44762">MLFSKIYTVAFLGASVVTAAPTKVRAVGDPLTVDMIGLINNYKTYIDSALAKKDSNRSNKVCKHSTVTKRKEWRSLSQADRASYISAVQCLIGKKAQANKRKVPGARNRLDDFVASHLVEGDKIHFNGHLFAWHRHFVWLYEQALRTECGYKGAQPYWDWTLDSANILASPLFDGSPYSMGSNGEYFPHGSTHLKAFGLELNLPAGTGGGCLKAGPFKDLTVNLGLNQTISPPAEVVTASIPKTFDTPALKNPEPLTVVDNIVKTITNIFDGIFELFEEIDKIGLIKYNEALNYNPRCLRRDLNLEWAKQLDVFHAEHLLTSPNVDVLERRIDGFETDDPAQPAVHPAGHFVVGGLQNDPFASPGDPMFYLIHAQLDRLFSIWQAQDPSRITQVGGTKKPLDKG</sequence>